<sequence length="551" mass="60438">MRRRSGIKIVMGLIGLVKSMIFVMFAAVILGVLGFLASISISVLGAQAVVDILSSNTERLTLLFAILIVCGVVRGFLRYGEQASNHYIAFKLLAIIRDRVFRKLRELAPAKLETKEKGNLVSMITSDVELLEVFYAHTISPVLIAIIVSIIMIIYITSFHPLLGGLAAIAYIVVGVILPVYTSKVGKDDGLEQREQFGSLNSYVLECVNGMKEIMQFQRSNERIEELIDKSTEYNKVSKKLKKAEGTSKALTDFVIMFFTLSMFALSAWLYTKGELTFGVVLIATVAMASSFGPVTALSNLANNLVVTFASGERVLSLLEEEPQIKEVKDGVNKAYEGAAVDNVTFAYDDEAVLKDVSLSISKNKIIGIKGKSGSGKSTLLKLLMRFFDSQQGTVSISGSDIREWSTSGIRKIESYVTQETYLFNDTILNNIKVAKPEASDDEVIEACKKANIHEFITTLEEGYETNVGNLGSRLSGGQKQRMGIARAFLHDTDLLLLDEPTSNLDSLNEAIIMKAVKEHTKDKTVLLVSHRASSLKIADEVIDVKAVKAS</sequence>
<dbReference type="PANTHER" id="PTHR43394:SF1">
    <property type="entry name" value="ATP-BINDING CASSETTE SUB-FAMILY B MEMBER 10, MITOCHONDRIAL"/>
    <property type="match status" value="1"/>
</dbReference>
<dbReference type="InterPro" id="IPR003593">
    <property type="entry name" value="AAA+_ATPase"/>
</dbReference>
<dbReference type="InterPro" id="IPR011527">
    <property type="entry name" value="ABC1_TM_dom"/>
</dbReference>
<feature type="transmembrane region" description="Helical" evidence="7">
    <location>
        <begin position="162"/>
        <end position="181"/>
    </location>
</feature>
<dbReference type="InterPro" id="IPR027417">
    <property type="entry name" value="P-loop_NTPase"/>
</dbReference>
<keyword evidence="4 10" id="KW-0067">ATP-binding</keyword>
<dbReference type="Pfam" id="PF00664">
    <property type="entry name" value="ABC_membrane"/>
    <property type="match status" value="1"/>
</dbReference>
<name>A0ABU0E5T8_9FIRM</name>
<keyword evidence="11" id="KW-1185">Reference proteome</keyword>
<organism evidence="10 11">
    <name type="scientific">Breznakia pachnodae</name>
    <dbReference type="NCBI Taxonomy" id="265178"/>
    <lineage>
        <taxon>Bacteria</taxon>
        <taxon>Bacillati</taxon>
        <taxon>Bacillota</taxon>
        <taxon>Erysipelotrichia</taxon>
        <taxon>Erysipelotrichales</taxon>
        <taxon>Erysipelotrichaceae</taxon>
        <taxon>Breznakia</taxon>
    </lineage>
</organism>
<evidence type="ECO:0000256" key="2">
    <source>
        <dbReference type="ARBA" id="ARBA00022692"/>
    </source>
</evidence>
<feature type="transmembrane region" description="Helical" evidence="7">
    <location>
        <begin position="60"/>
        <end position="77"/>
    </location>
</feature>
<comment type="caution">
    <text evidence="10">The sequence shown here is derived from an EMBL/GenBank/DDBJ whole genome shotgun (WGS) entry which is preliminary data.</text>
</comment>
<accession>A0ABU0E5T8</accession>
<feature type="transmembrane region" description="Helical" evidence="7">
    <location>
        <begin position="21"/>
        <end position="48"/>
    </location>
</feature>
<dbReference type="RefSeq" id="WP_307409677.1">
    <property type="nucleotide sequence ID" value="NZ_JAUSUR010000006.1"/>
</dbReference>
<evidence type="ECO:0000259" key="8">
    <source>
        <dbReference type="PROSITE" id="PS50893"/>
    </source>
</evidence>
<feature type="domain" description="ABC transporter" evidence="8">
    <location>
        <begin position="339"/>
        <end position="550"/>
    </location>
</feature>
<evidence type="ECO:0000256" key="4">
    <source>
        <dbReference type="ARBA" id="ARBA00022840"/>
    </source>
</evidence>
<evidence type="ECO:0000313" key="11">
    <source>
        <dbReference type="Proteomes" id="UP001230220"/>
    </source>
</evidence>
<dbReference type="SMART" id="SM00382">
    <property type="entry name" value="AAA"/>
    <property type="match status" value="1"/>
</dbReference>
<evidence type="ECO:0000259" key="9">
    <source>
        <dbReference type="PROSITE" id="PS50929"/>
    </source>
</evidence>
<dbReference type="EMBL" id="JAUSUR010000006">
    <property type="protein sequence ID" value="MDQ0362242.1"/>
    <property type="molecule type" value="Genomic_DNA"/>
</dbReference>
<dbReference type="Pfam" id="PF00005">
    <property type="entry name" value="ABC_tran"/>
    <property type="match status" value="1"/>
</dbReference>
<keyword evidence="5 7" id="KW-1133">Transmembrane helix</keyword>
<feature type="domain" description="ABC transmembrane type-1" evidence="9">
    <location>
        <begin position="25"/>
        <end position="305"/>
    </location>
</feature>
<dbReference type="PROSITE" id="PS50893">
    <property type="entry name" value="ABC_TRANSPORTER_2"/>
    <property type="match status" value="1"/>
</dbReference>
<keyword evidence="3" id="KW-0547">Nucleotide-binding</keyword>
<gene>
    <name evidence="10" type="ORF">J2S15_002996</name>
</gene>
<protein>
    <submittedName>
        <fullName evidence="10">ATP-binding cassette subfamily C protein</fullName>
    </submittedName>
</protein>
<keyword evidence="2 7" id="KW-0812">Transmembrane</keyword>
<evidence type="ECO:0000256" key="3">
    <source>
        <dbReference type="ARBA" id="ARBA00022741"/>
    </source>
</evidence>
<dbReference type="SUPFAM" id="SSF90123">
    <property type="entry name" value="ABC transporter transmembrane region"/>
    <property type="match status" value="1"/>
</dbReference>
<dbReference type="SUPFAM" id="SSF52540">
    <property type="entry name" value="P-loop containing nucleoside triphosphate hydrolases"/>
    <property type="match status" value="1"/>
</dbReference>
<evidence type="ECO:0000256" key="1">
    <source>
        <dbReference type="ARBA" id="ARBA00004651"/>
    </source>
</evidence>
<evidence type="ECO:0000256" key="5">
    <source>
        <dbReference type="ARBA" id="ARBA00022989"/>
    </source>
</evidence>
<comment type="subcellular location">
    <subcellularLocation>
        <location evidence="1">Cell membrane</location>
        <topology evidence="1">Multi-pass membrane protein</topology>
    </subcellularLocation>
</comment>
<proteinExistence type="predicted"/>
<evidence type="ECO:0000313" key="10">
    <source>
        <dbReference type="EMBL" id="MDQ0362242.1"/>
    </source>
</evidence>
<dbReference type="Gene3D" id="3.40.50.300">
    <property type="entry name" value="P-loop containing nucleotide triphosphate hydrolases"/>
    <property type="match status" value="1"/>
</dbReference>
<dbReference type="Proteomes" id="UP001230220">
    <property type="component" value="Unassembled WGS sequence"/>
</dbReference>
<dbReference type="GO" id="GO:0005524">
    <property type="term" value="F:ATP binding"/>
    <property type="evidence" value="ECO:0007669"/>
    <property type="project" value="UniProtKB-KW"/>
</dbReference>
<dbReference type="PROSITE" id="PS00211">
    <property type="entry name" value="ABC_TRANSPORTER_1"/>
    <property type="match status" value="1"/>
</dbReference>
<evidence type="ECO:0000256" key="7">
    <source>
        <dbReference type="SAM" id="Phobius"/>
    </source>
</evidence>
<evidence type="ECO:0000256" key="6">
    <source>
        <dbReference type="ARBA" id="ARBA00023136"/>
    </source>
</evidence>
<reference evidence="10 11" key="1">
    <citation type="submission" date="2023-07" db="EMBL/GenBank/DDBJ databases">
        <title>Genomic Encyclopedia of Type Strains, Phase IV (KMG-IV): sequencing the most valuable type-strain genomes for metagenomic binning, comparative biology and taxonomic classification.</title>
        <authorList>
            <person name="Goeker M."/>
        </authorList>
    </citation>
    <scope>NUCLEOTIDE SEQUENCE [LARGE SCALE GENOMIC DNA]</scope>
    <source>
        <strain evidence="10 11">DSM 16784</strain>
    </source>
</reference>
<feature type="transmembrane region" description="Helical" evidence="7">
    <location>
        <begin position="250"/>
        <end position="270"/>
    </location>
</feature>
<dbReference type="InterPro" id="IPR036640">
    <property type="entry name" value="ABC1_TM_sf"/>
</dbReference>
<dbReference type="InterPro" id="IPR039421">
    <property type="entry name" value="Type_1_exporter"/>
</dbReference>
<dbReference type="InterPro" id="IPR003439">
    <property type="entry name" value="ABC_transporter-like_ATP-bd"/>
</dbReference>
<dbReference type="Gene3D" id="1.20.1560.10">
    <property type="entry name" value="ABC transporter type 1, transmembrane domain"/>
    <property type="match status" value="1"/>
</dbReference>
<feature type="transmembrane region" description="Helical" evidence="7">
    <location>
        <begin position="276"/>
        <end position="295"/>
    </location>
</feature>
<dbReference type="PROSITE" id="PS50929">
    <property type="entry name" value="ABC_TM1F"/>
    <property type="match status" value="1"/>
</dbReference>
<dbReference type="InterPro" id="IPR017871">
    <property type="entry name" value="ABC_transporter-like_CS"/>
</dbReference>
<keyword evidence="6 7" id="KW-0472">Membrane</keyword>
<feature type="transmembrane region" description="Helical" evidence="7">
    <location>
        <begin position="133"/>
        <end position="156"/>
    </location>
</feature>
<dbReference type="PANTHER" id="PTHR43394">
    <property type="entry name" value="ATP-DEPENDENT PERMEASE MDL1, MITOCHONDRIAL"/>
    <property type="match status" value="1"/>
</dbReference>